<dbReference type="InterPro" id="IPR010775">
    <property type="entry name" value="DUF1365"/>
</dbReference>
<dbReference type="RefSeq" id="WP_044526752.1">
    <property type="nucleotide sequence ID" value="NZ_CP009440.1"/>
</dbReference>
<organism evidence="1 2">
    <name type="scientific">Francisella philomiragia</name>
    <dbReference type="NCBI Taxonomy" id="28110"/>
    <lineage>
        <taxon>Bacteria</taxon>
        <taxon>Pseudomonadati</taxon>
        <taxon>Pseudomonadota</taxon>
        <taxon>Gammaproteobacteria</taxon>
        <taxon>Thiotrichales</taxon>
        <taxon>Francisellaceae</taxon>
        <taxon>Francisella</taxon>
    </lineage>
</organism>
<evidence type="ECO:0000313" key="1">
    <source>
        <dbReference type="EMBL" id="AJI52998.1"/>
    </source>
</evidence>
<dbReference type="Pfam" id="PF07103">
    <property type="entry name" value="DUF1365"/>
    <property type="match status" value="1"/>
</dbReference>
<sequence length="260" mass="30795">MVKNFILSSKVFHKRHHPKQNSFRYKSYYIVLDMLNLKQSKTKFFSINKPNLYSFYDKDHGYRDGSDSLKWAVSLLDQHKLVYDEIKLMTMPRVLGYLFNPVSFWLCYSEKKLIAVIAEVNNTFKETHSYICHKNGSEITDKCWFKAEKIFHVSPFYPRQGFYKFNFALDFDNNAKNQIIINYYDNNQLQLGTAINGQIKPLSSTNLVKEFFRSPLLTFKIIYLIHWQALKIVFKRIKYIPKPEQKNIRVSVANIISPNS</sequence>
<evidence type="ECO:0000313" key="2">
    <source>
        <dbReference type="Proteomes" id="UP000031830"/>
    </source>
</evidence>
<reference evidence="1 2" key="1">
    <citation type="journal article" date="2015" name="Genome Announc.">
        <title>Genome sequencing of 18 francisella strains to aid in assay development and testing.</title>
        <authorList>
            <person name="Johnson S.L."/>
            <person name="Daligault H.E."/>
            <person name="Davenport K.W."/>
            <person name="Coyne S.R."/>
            <person name="Frey K.G."/>
            <person name="Koroleva G.I."/>
            <person name="Broomall S.M."/>
            <person name="Bishop-Lilly K.A."/>
            <person name="Bruce D.C."/>
            <person name="Chertkov O."/>
            <person name="Freitas T."/>
            <person name="Jaissle J."/>
            <person name="Ladner J.T."/>
            <person name="Rosenzweig C.N."/>
            <person name="Gibbons H.S."/>
            <person name="Palacios G.F."/>
            <person name="Redden C.L."/>
            <person name="Xu Y."/>
            <person name="Minogue T.D."/>
            <person name="Chain P.S."/>
        </authorList>
    </citation>
    <scope>NUCLEOTIDE SEQUENCE [LARGE SCALE GENOMIC DNA]</scope>
    <source>
        <strain evidence="1 2">GA01-2794</strain>
    </source>
</reference>
<dbReference type="EMBL" id="CP009440">
    <property type="protein sequence ID" value="AJI52998.1"/>
    <property type="molecule type" value="Genomic_DNA"/>
</dbReference>
<dbReference type="AlphaFoldDB" id="A0A0B6D5S2"/>
<dbReference type="Proteomes" id="UP000031830">
    <property type="component" value="Chromosome"/>
</dbReference>
<gene>
    <name evidence="1" type="ORF">LA55_1691</name>
</gene>
<dbReference type="STRING" id="28110.KU46_93"/>
<protein>
    <recommendedName>
        <fullName evidence="3">DUF1365 domain-containing protein</fullName>
    </recommendedName>
</protein>
<proteinExistence type="predicted"/>
<evidence type="ECO:0008006" key="3">
    <source>
        <dbReference type="Google" id="ProtNLM"/>
    </source>
</evidence>
<accession>A0A0B6D5S2</accession>
<dbReference type="PANTHER" id="PTHR33973:SF4">
    <property type="entry name" value="OS07G0153300 PROTEIN"/>
    <property type="match status" value="1"/>
</dbReference>
<name>A0A0B6D5S2_9GAMM</name>
<dbReference type="PANTHER" id="PTHR33973">
    <property type="entry name" value="OS07G0153300 PROTEIN"/>
    <property type="match status" value="1"/>
</dbReference>
<dbReference type="OrthoDB" id="9778801at2"/>
<dbReference type="KEGG" id="fpz:LA55_1691"/>